<evidence type="ECO:0000256" key="1">
    <source>
        <dbReference type="SAM" id="Coils"/>
    </source>
</evidence>
<reference evidence="3 4" key="1">
    <citation type="submission" date="2014-06" db="EMBL/GenBank/DDBJ databases">
        <authorList>
            <person name="Swart Estienne"/>
        </authorList>
    </citation>
    <scope>NUCLEOTIDE SEQUENCE [LARGE SCALE GENOMIC DNA]</scope>
    <source>
        <strain evidence="3 4">130c</strain>
    </source>
</reference>
<dbReference type="InParanoid" id="A0A078B8J8"/>
<evidence type="ECO:0000313" key="4">
    <source>
        <dbReference type="Proteomes" id="UP000039865"/>
    </source>
</evidence>
<sequence>MIKRDLDEEQVFKNIIPLHRREPSKLNISIHNGSPFSVTSSKLPYSQQIKNNIAQQLTIITSNCEKYVQNQSRPINFLNSNKQSNHYTSVTTPDHSIPRKLPNGRHSRNYSQNYPNIAAIATVAQVNQTQLELPDIQQQMQNLTQDIRNAKSISSVIKNYQDSIKTIKDKNIDLQIMGDSHREKQGQTKLGFQSIGLEPMESNSSFKDFHKKITLVYDDQNQEKIKNINEILNRSLGHRAKLGGITEFHNSFLMNHQNFIKKRIIKPNLPTILTKTLHIQQKKIEKHFPSKKSSVPQILEEVSDSEVFMNKELKKALHQGSPNRYRDCLALKEHKKMTAQNKESTNIDQNAILSRQLRHRPILRKIKVANESRSISLKKLENHATTINLTMPERIIESESIAQIEARSIRKKVLQKSAIQSLIIKKKFYERDSSQLRQWQDQHNINTDLSLDVSLYNSPEKLKSKHHQQHQII</sequence>
<name>A0A078B8J8_STYLE</name>
<accession>A0A078B8J8</accession>
<organism evidence="3 4">
    <name type="scientific">Stylonychia lemnae</name>
    <name type="common">Ciliate</name>
    <dbReference type="NCBI Taxonomy" id="5949"/>
    <lineage>
        <taxon>Eukaryota</taxon>
        <taxon>Sar</taxon>
        <taxon>Alveolata</taxon>
        <taxon>Ciliophora</taxon>
        <taxon>Intramacronucleata</taxon>
        <taxon>Spirotrichea</taxon>
        <taxon>Stichotrichia</taxon>
        <taxon>Sporadotrichida</taxon>
        <taxon>Oxytrichidae</taxon>
        <taxon>Stylonychinae</taxon>
        <taxon>Stylonychia</taxon>
    </lineage>
</organism>
<protein>
    <submittedName>
        <fullName evidence="3">Uncharacterized protein</fullName>
    </submittedName>
</protein>
<evidence type="ECO:0000313" key="3">
    <source>
        <dbReference type="EMBL" id="CDW90734.1"/>
    </source>
</evidence>
<feature type="compositionally biased region" description="Polar residues" evidence="2">
    <location>
        <begin position="78"/>
        <end position="94"/>
    </location>
</feature>
<feature type="region of interest" description="Disordered" evidence="2">
    <location>
        <begin position="78"/>
        <end position="105"/>
    </location>
</feature>
<keyword evidence="4" id="KW-1185">Reference proteome</keyword>
<dbReference type="Proteomes" id="UP000039865">
    <property type="component" value="Unassembled WGS sequence"/>
</dbReference>
<dbReference type="AlphaFoldDB" id="A0A078B8J8"/>
<gene>
    <name evidence="3" type="primary">Contig8866.g9470</name>
    <name evidence="3" type="ORF">STYLEM_19880</name>
</gene>
<keyword evidence="1" id="KW-0175">Coiled coil</keyword>
<evidence type="ECO:0000256" key="2">
    <source>
        <dbReference type="SAM" id="MobiDB-lite"/>
    </source>
</evidence>
<proteinExistence type="predicted"/>
<feature type="coiled-coil region" evidence="1">
    <location>
        <begin position="126"/>
        <end position="153"/>
    </location>
</feature>
<dbReference type="EMBL" id="CCKQ01018754">
    <property type="protein sequence ID" value="CDW90734.1"/>
    <property type="molecule type" value="Genomic_DNA"/>
</dbReference>